<evidence type="ECO:0000313" key="2">
    <source>
        <dbReference type="Proteomes" id="UP000318212"/>
    </source>
</evidence>
<accession>A0A508A8X2</accession>
<dbReference type="EMBL" id="VICE01000111">
    <property type="protein sequence ID" value="TQD42192.1"/>
    <property type="molecule type" value="Genomic_DNA"/>
</dbReference>
<gene>
    <name evidence="1" type="ORF">FKV25_12015</name>
</gene>
<keyword evidence="2" id="KW-1185">Reference proteome</keyword>
<dbReference type="RefSeq" id="WP_141519042.1">
    <property type="nucleotide sequence ID" value="NZ_VICE01000111.1"/>
</dbReference>
<proteinExistence type="predicted"/>
<reference evidence="1 2" key="1">
    <citation type="submission" date="2019-06" db="EMBL/GenBank/DDBJ databases">
        <title>Lysobacter alkalisoli sp. nov. isolated from saline soil.</title>
        <authorList>
            <person name="Sun J.-Q."/>
            <person name="Xu L."/>
        </authorList>
    </citation>
    <scope>NUCLEOTIDE SEQUENCE [LARGE SCALE GENOMIC DNA]</scope>
    <source>
        <strain evidence="1 2">JCM 31130</strain>
    </source>
</reference>
<name>A0A508A8X2_9GAMM</name>
<dbReference type="Proteomes" id="UP000318212">
    <property type="component" value="Unassembled WGS sequence"/>
</dbReference>
<evidence type="ECO:0000313" key="1">
    <source>
        <dbReference type="EMBL" id="TQD42192.1"/>
    </source>
</evidence>
<sequence>MSLQAFQSMLFRLIAEPEFRDGIRAQKPFPPRVELSTREMRRLRAIADDRGLDINRTLHKGFRLGKLRALLPMTCQLLGSRRLSRELSRFWLERPPSSFSFLPEALDFCEFLRRRRLRMRYLHDVLAFERALLRLEAAGADGRPEAVAFEHDPAPVLAALAAGGRPRHVPRQRVDAMATRDRDGHIHWRIEPH</sequence>
<protein>
    <submittedName>
        <fullName evidence="1">Uncharacterized protein</fullName>
    </submittedName>
</protein>
<dbReference type="AlphaFoldDB" id="A0A508A8X2"/>
<organism evidence="1 2">
    <name type="scientific">Marilutibacter aestuarii</name>
    <dbReference type="NCBI Taxonomy" id="1706195"/>
    <lineage>
        <taxon>Bacteria</taxon>
        <taxon>Pseudomonadati</taxon>
        <taxon>Pseudomonadota</taxon>
        <taxon>Gammaproteobacteria</taxon>
        <taxon>Lysobacterales</taxon>
        <taxon>Lysobacteraceae</taxon>
        <taxon>Marilutibacter</taxon>
    </lineage>
</organism>
<comment type="caution">
    <text evidence="1">The sequence shown here is derived from an EMBL/GenBank/DDBJ whole genome shotgun (WGS) entry which is preliminary data.</text>
</comment>